<name>A0AAD3SH31_NEPGR</name>
<sequence>MSKVGTALDISKVLSDFDGLGCIHAPNAAQSFSGRNSNSGCLSKCRCVDRIARLLQIIHNDAPMMVLIVRKLAIIEGKYSSLENQECGNPSI</sequence>
<dbReference type="EMBL" id="BSYO01000010">
    <property type="protein sequence ID" value="GMH10656.1"/>
    <property type="molecule type" value="Genomic_DNA"/>
</dbReference>
<proteinExistence type="predicted"/>
<evidence type="ECO:0000313" key="2">
    <source>
        <dbReference type="Proteomes" id="UP001279734"/>
    </source>
</evidence>
<accession>A0AAD3SH31</accession>
<dbReference type="AlphaFoldDB" id="A0AAD3SH31"/>
<dbReference type="Proteomes" id="UP001279734">
    <property type="component" value="Unassembled WGS sequence"/>
</dbReference>
<protein>
    <submittedName>
        <fullName evidence="1">Uncharacterized protein</fullName>
    </submittedName>
</protein>
<organism evidence="1 2">
    <name type="scientific">Nepenthes gracilis</name>
    <name type="common">Slender pitcher plant</name>
    <dbReference type="NCBI Taxonomy" id="150966"/>
    <lineage>
        <taxon>Eukaryota</taxon>
        <taxon>Viridiplantae</taxon>
        <taxon>Streptophyta</taxon>
        <taxon>Embryophyta</taxon>
        <taxon>Tracheophyta</taxon>
        <taxon>Spermatophyta</taxon>
        <taxon>Magnoliopsida</taxon>
        <taxon>eudicotyledons</taxon>
        <taxon>Gunneridae</taxon>
        <taxon>Pentapetalae</taxon>
        <taxon>Caryophyllales</taxon>
        <taxon>Nepenthaceae</taxon>
        <taxon>Nepenthes</taxon>
    </lineage>
</organism>
<evidence type="ECO:0000313" key="1">
    <source>
        <dbReference type="EMBL" id="GMH10656.1"/>
    </source>
</evidence>
<reference evidence="1" key="1">
    <citation type="submission" date="2023-05" db="EMBL/GenBank/DDBJ databases">
        <title>Nepenthes gracilis genome sequencing.</title>
        <authorList>
            <person name="Fukushima K."/>
        </authorList>
    </citation>
    <scope>NUCLEOTIDE SEQUENCE</scope>
    <source>
        <strain evidence="1">SING2019-196</strain>
    </source>
</reference>
<gene>
    <name evidence="1" type="ORF">Nepgr_012497</name>
</gene>
<comment type="caution">
    <text evidence="1">The sequence shown here is derived from an EMBL/GenBank/DDBJ whole genome shotgun (WGS) entry which is preliminary data.</text>
</comment>
<keyword evidence="2" id="KW-1185">Reference proteome</keyword>